<reference evidence="3 4" key="1">
    <citation type="submission" date="2019-02" db="EMBL/GenBank/DDBJ databases">
        <title>Arundinibacter roseus gen. nov., sp. nov., a new member of the family Cytophagaceae.</title>
        <authorList>
            <person name="Szuroczki S."/>
            <person name="Khayer B."/>
            <person name="Sproer C."/>
            <person name="Toumi M."/>
            <person name="Szabo A."/>
            <person name="Felfoldi T."/>
            <person name="Schumann P."/>
            <person name="Toth E."/>
        </authorList>
    </citation>
    <scope>NUCLEOTIDE SEQUENCE [LARGE SCALE GENOMIC DNA]</scope>
    <source>
        <strain evidence="3 4">DMA-k-7a</strain>
    </source>
</reference>
<dbReference type="SUPFAM" id="SSF51735">
    <property type="entry name" value="NAD(P)-binding Rossmann-fold domains"/>
    <property type="match status" value="1"/>
</dbReference>
<dbReference type="OrthoDB" id="9788235at2"/>
<organism evidence="3 4">
    <name type="scientific">Arundinibacter roseus</name>
    <dbReference type="NCBI Taxonomy" id="2070510"/>
    <lineage>
        <taxon>Bacteria</taxon>
        <taxon>Pseudomonadati</taxon>
        <taxon>Bacteroidota</taxon>
        <taxon>Cytophagia</taxon>
        <taxon>Cytophagales</taxon>
        <taxon>Spirosomataceae</taxon>
        <taxon>Arundinibacter</taxon>
    </lineage>
</organism>
<dbReference type="GO" id="GO:0032787">
    <property type="term" value="P:monocarboxylic acid metabolic process"/>
    <property type="evidence" value="ECO:0007669"/>
    <property type="project" value="UniProtKB-ARBA"/>
</dbReference>
<comment type="similarity">
    <text evidence="1 2">Belongs to the short-chain dehydrogenases/reductases (SDR) family.</text>
</comment>
<comment type="caution">
    <text evidence="3">The sequence shown here is derived from an EMBL/GenBank/DDBJ whole genome shotgun (WGS) entry which is preliminary data.</text>
</comment>
<dbReference type="PANTHER" id="PTHR42879:SF2">
    <property type="entry name" value="3-OXOACYL-[ACYL-CARRIER-PROTEIN] REDUCTASE FABG"/>
    <property type="match status" value="1"/>
</dbReference>
<proteinExistence type="inferred from homology"/>
<dbReference type="RefSeq" id="WP_132115363.1">
    <property type="nucleotide sequence ID" value="NZ_SMJU01000003.1"/>
</dbReference>
<dbReference type="PRINTS" id="PR00080">
    <property type="entry name" value="SDRFAMILY"/>
</dbReference>
<sequence length="265" mass="28183">MRLTKKKALVTGASRGIGKAIALQLAKEGCTVGVHFLKNESEAQLVADQIVAMGSEAYIFQADLSDSQQAIQLGQQAWESMQGFDFLINNAGLSYKKHFLDTSESDVDDFMNVNYKGPFFLTQTVARYMVSRGEGGSISSITSVNGVRPNYGQAAYGASKSALETLMQAAALELAPHGINVNTFAVGAVETDMTAEARANPTFFKEVIDGIPAGRFGLPEEIAAVVVDLLSSGTYLTGASLVIDGGMLLMRGYGKGSPYKNPDES</sequence>
<evidence type="ECO:0000313" key="4">
    <source>
        <dbReference type="Proteomes" id="UP000295706"/>
    </source>
</evidence>
<dbReference type="Pfam" id="PF00106">
    <property type="entry name" value="adh_short"/>
    <property type="match status" value="1"/>
</dbReference>
<dbReference type="PRINTS" id="PR00081">
    <property type="entry name" value="GDHRDH"/>
</dbReference>
<dbReference type="AlphaFoldDB" id="A0A4R4KL45"/>
<evidence type="ECO:0000256" key="1">
    <source>
        <dbReference type="ARBA" id="ARBA00006484"/>
    </source>
</evidence>
<dbReference type="Proteomes" id="UP000295706">
    <property type="component" value="Unassembled WGS sequence"/>
</dbReference>
<dbReference type="InterPro" id="IPR002347">
    <property type="entry name" value="SDR_fam"/>
</dbReference>
<keyword evidence="4" id="KW-1185">Reference proteome</keyword>
<dbReference type="PANTHER" id="PTHR42879">
    <property type="entry name" value="3-OXOACYL-(ACYL-CARRIER-PROTEIN) REDUCTASE"/>
    <property type="match status" value="1"/>
</dbReference>
<dbReference type="FunFam" id="3.40.50.720:FF:000084">
    <property type="entry name" value="Short-chain dehydrogenase reductase"/>
    <property type="match status" value="1"/>
</dbReference>
<dbReference type="InterPro" id="IPR050259">
    <property type="entry name" value="SDR"/>
</dbReference>
<dbReference type="Gene3D" id="3.40.50.720">
    <property type="entry name" value="NAD(P)-binding Rossmann-like Domain"/>
    <property type="match status" value="1"/>
</dbReference>
<name>A0A4R4KL45_9BACT</name>
<dbReference type="InterPro" id="IPR036291">
    <property type="entry name" value="NAD(P)-bd_dom_sf"/>
</dbReference>
<gene>
    <name evidence="3" type="ORF">EZE20_05535</name>
</gene>
<protein>
    <submittedName>
        <fullName evidence="3">SDR family NAD(P)-dependent oxidoreductase</fullName>
    </submittedName>
</protein>
<accession>A0A4R4KL45</accession>
<evidence type="ECO:0000313" key="3">
    <source>
        <dbReference type="EMBL" id="TDB67409.1"/>
    </source>
</evidence>
<dbReference type="EMBL" id="SMJU01000003">
    <property type="protein sequence ID" value="TDB67409.1"/>
    <property type="molecule type" value="Genomic_DNA"/>
</dbReference>
<dbReference type="InterPro" id="IPR020904">
    <property type="entry name" value="Sc_DH/Rdtase_CS"/>
</dbReference>
<dbReference type="PROSITE" id="PS00061">
    <property type="entry name" value="ADH_SHORT"/>
    <property type="match status" value="1"/>
</dbReference>
<evidence type="ECO:0000256" key="2">
    <source>
        <dbReference type="RuleBase" id="RU000363"/>
    </source>
</evidence>